<proteinExistence type="predicted"/>
<evidence type="ECO:0000313" key="2">
    <source>
        <dbReference type="EMBL" id="PZO12526.1"/>
    </source>
</evidence>
<gene>
    <name evidence="2" type="ORF">DCF25_17550</name>
</gene>
<organism evidence="2 3">
    <name type="scientific">Leptolyngbya foveolarum</name>
    <dbReference type="NCBI Taxonomy" id="47253"/>
    <lineage>
        <taxon>Bacteria</taxon>
        <taxon>Bacillati</taxon>
        <taxon>Cyanobacteriota</taxon>
        <taxon>Cyanophyceae</taxon>
        <taxon>Leptolyngbyales</taxon>
        <taxon>Leptolyngbyaceae</taxon>
        <taxon>Leptolyngbya group</taxon>
        <taxon>Leptolyngbya</taxon>
    </lineage>
</organism>
<sequence>ARPIPPKPAPTPEPKIPQPPLEPETPKLIGPISRPSERMQYRAIGLLKGRYVVSEEQFNRGNILLEDDTLIDAVLLGRVTSLIKKHIDLETNHLWVVYPRTLYKEEEDNEPALHMQIVGVWEPETLNASKGNESDSEVEADPQSPRYLSTVEATEQCDQFSIRGEIAKYAEESSEITVNIVQKSKSENVKPKRPFKLLISGTLEGRTTGYFWDFNVKREGGQLILVEATQVAVVPPKKKSKDARRDGGRKRAMGKSWSASAPASSAPKPMPKKKKAEGEGSQSVSTEAQLDEAKSVEAPLPLTKSEASGKASETAAAKSTEGNLTETSPNELQASNPRSTLKADAEENSTE</sequence>
<reference evidence="2 3" key="2">
    <citation type="submission" date="2018-06" db="EMBL/GenBank/DDBJ databases">
        <title>Metagenomic assembly of (sub)arctic Cyanobacteria and their associated microbiome from non-axenic cultures.</title>
        <authorList>
            <person name="Baurain D."/>
        </authorList>
    </citation>
    <scope>NUCLEOTIDE SEQUENCE [LARGE SCALE GENOMIC DNA]</scope>
    <source>
        <strain evidence="2">ULC129bin1</strain>
    </source>
</reference>
<reference evidence="3" key="1">
    <citation type="submission" date="2018-04" db="EMBL/GenBank/DDBJ databases">
        <authorList>
            <person name="Cornet L."/>
        </authorList>
    </citation>
    <scope>NUCLEOTIDE SEQUENCE [LARGE SCALE GENOMIC DNA]</scope>
</reference>
<feature type="region of interest" description="Disordered" evidence="1">
    <location>
        <begin position="234"/>
        <end position="351"/>
    </location>
</feature>
<feature type="compositionally biased region" description="Low complexity" evidence="1">
    <location>
        <begin position="255"/>
        <end position="267"/>
    </location>
</feature>
<name>A0A2W4TTW7_9CYAN</name>
<feature type="non-terminal residue" evidence="2">
    <location>
        <position position="1"/>
    </location>
</feature>
<comment type="caution">
    <text evidence="2">The sequence shown here is derived from an EMBL/GenBank/DDBJ whole genome shotgun (WGS) entry which is preliminary data.</text>
</comment>
<feature type="region of interest" description="Disordered" evidence="1">
    <location>
        <begin position="1"/>
        <end position="33"/>
    </location>
</feature>
<feature type="compositionally biased region" description="Polar residues" evidence="1">
    <location>
        <begin position="320"/>
        <end position="339"/>
    </location>
</feature>
<feature type="compositionally biased region" description="Basic residues" evidence="1">
    <location>
        <begin position="236"/>
        <end position="253"/>
    </location>
</feature>
<dbReference type="AlphaFoldDB" id="A0A2W4TTW7"/>
<evidence type="ECO:0000313" key="3">
    <source>
        <dbReference type="Proteomes" id="UP000249354"/>
    </source>
</evidence>
<dbReference type="Proteomes" id="UP000249354">
    <property type="component" value="Unassembled WGS sequence"/>
</dbReference>
<evidence type="ECO:0000256" key="1">
    <source>
        <dbReference type="SAM" id="MobiDB-lite"/>
    </source>
</evidence>
<accession>A0A2W4TTW7</accession>
<feature type="compositionally biased region" description="Pro residues" evidence="1">
    <location>
        <begin position="1"/>
        <end position="23"/>
    </location>
</feature>
<dbReference type="EMBL" id="QBMC01000147">
    <property type="protein sequence ID" value="PZO12526.1"/>
    <property type="molecule type" value="Genomic_DNA"/>
</dbReference>
<protein>
    <submittedName>
        <fullName evidence="2">Uncharacterized protein</fullName>
    </submittedName>
</protein>